<feature type="transmembrane region" description="Helical" evidence="2">
    <location>
        <begin position="447"/>
        <end position="466"/>
    </location>
</feature>
<keyword evidence="5" id="KW-1185">Reference proteome</keyword>
<dbReference type="Proteomes" id="UP000604046">
    <property type="component" value="Unassembled WGS sequence"/>
</dbReference>
<keyword evidence="2" id="KW-0812">Transmembrane</keyword>
<feature type="region of interest" description="Disordered" evidence="1">
    <location>
        <begin position="591"/>
        <end position="648"/>
    </location>
</feature>
<reference evidence="4" key="1">
    <citation type="submission" date="2021-02" db="EMBL/GenBank/DDBJ databases">
        <authorList>
            <person name="Dougan E. K."/>
            <person name="Rhodes N."/>
            <person name="Thang M."/>
            <person name="Chan C."/>
        </authorList>
    </citation>
    <scope>NUCLEOTIDE SEQUENCE</scope>
</reference>
<organism evidence="4 5">
    <name type="scientific">Symbiodinium natans</name>
    <dbReference type="NCBI Taxonomy" id="878477"/>
    <lineage>
        <taxon>Eukaryota</taxon>
        <taxon>Sar</taxon>
        <taxon>Alveolata</taxon>
        <taxon>Dinophyceae</taxon>
        <taxon>Suessiales</taxon>
        <taxon>Symbiodiniaceae</taxon>
        <taxon>Symbiodinium</taxon>
    </lineage>
</organism>
<feature type="transmembrane region" description="Helical" evidence="2">
    <location>
        <begin position="472"/>
        <end position="490"/>
    </location>
</feature>
<dbReference type="EMBL" id="CAJNDS010002712">
    <property type="protein sequence ID" value="CAE7570496.1"/>
    <property type="molecule type" value="Genomic_DNA"/>
</dbReference>
<evidence type="ECO:0000313" key="5">
    <source>
        <dbReference type="Proteomes" id="UP000604046"/>
    </source>
</evidence>
<proteinExistence type="predicted"/>
<gene>
    <name evidence="4" type="ORF">SNAT2548_LOCUS32474</name>
</gene>
<dbReference type="SUPFAM" id="SSF56436">
    <property type="entry name" value="C-type lectin-like"/>
    <property type="match status" value="1"/>
</dbReference>
<evidence type="ECO:0000256" key="2">
    <source>
        <dbReference type="SAM" id="Phobius"/>
    </source>
</evidence>
<feature type="domain" description="C-type lectin" evidence="3">
    <location>
        <begin position="51"/>
        <end position="174"/>
    </location>
</feature>
<dbReference type="Pfam" id="PF00059">
    <property type="entry name" value="Lectin_C"/>
    <property type="match status" value="1"/>
</dbReference>
<keyword evidence="2" id="KW-0472">Membrane</keyword>
<evidence type="ECO:0000259" key="3">
    <source>
        <dbReference type="PROSITE" id="PS50041"/>
    </source>
</evidence>
<dbReference type="InterPro" id="IPR002656">
    <property type="entry name" value="Acyl_transf_3_dom"/>
</dbReference>
<dbReference type="GO" id="GO:0016747">
    <property type="term" value="F:acyltransferase activity, transferring groups other than amino-acyl groups"/>
    <property type="evidence" value="ECO:0007669"/>
    <property type="project" value="InterPro"/>
</dbReference>
<feature type="transmembrane region" description="Helical" evidence="2">
    <location>
        <begin position="510"/>
        <end position="532"/>
    </location>
</feature>
<sequence>MLLSRKGRFDTRAVDGLRGSAALHIVLSQALLQSDLSAETADICPEGWGRVGGWCYARGRDCTPKTWRRAEEICTAMAIGAHLMSGSTRENGIAINKLYPDVENRTDFWTGLNDLEQEGVWTWTSGAESSVTWKAGEPNNNVHLRSGGEDCAAATPDGTLLDRECQVTLRYLCSVEAQLKKCQQCPDVSEEGWDAPPCRREERIRDGMIGAGGGWVPCSTGLVTLLGGASVSLFYIISGFVLVVGDQPELVGEVYQPGHKHAFWLRRAARVGPTYLLTNAIGLAFRAASTRLRVPDAADILVERRTPVLTHWLLSASCLTSWAFRFPIGIKETWTVSTMLFFYACFPFLAPALQKLQLRHLRPVAWAMYVLQAVAMCSAAPLTLSQLGHSGYWIRMFPPARLPVFIMGVCAGFARTRAGQGETVSEAVPAVPASGVAWGSRACLPGWFLAMAWMGLTAAATVVTYFCSVRLFPLQFYLEVFLPILFYELILAITSEDRLSGFFRSRPLRFLGGISMCIYMVHPLVMEGVALALGKNLQVKSLPWWTLLVAVPSSIVLGWLLTALFERPVSRCLRPRRKVARTQFVQEDGTSAMHLGADQSQRDDSSALGAPASAASPEVSRSTRVPSSSLGTRFTSQAGSSRGVATSD</sequence>
<evidence type="ECO:0000313" key="4">
    <source>
        <dbReference type="EMBL" id="CAE7570496.1"/>
    </source>
</evidence>
<dbReference type="InterPro" id="IPR016186">
    <property type="entry name" value="C-type_lectin-like/link_sf"/>
</dbReference>
<accession>A0A812UBW8</accession>
<evidence type="ECO:0000256" key="1">
    <source>
        <dbReference type="SAM" id="MobiDB-lite"/>
    </source>
</evidence>
<dbReference type="InterPro" id="IPR050111">
    <property type="entry name" value="C-type_lectin/snaclec_domain"/>
</dbReference>
<dbReference type="Gene3D" id="3.10.100.10">
    <property type="entry name" value="Mannose-Binding Protein A, subunit A"/>
    <property type="match status" value="1"/>
</dbReference>
<protein>
    <recommendedName>
        <fullName evidence="3">C-type lectin domain-containing protein</fullName>
    </recommendedName>
</protein>
<feature type="compositionally biased region" description="Low complexity" evidence="1">
    <location>
        <begin position="606"/>
        <end position="617"/>
    </location>
</feature>
<keyword evidence="2" id="KW-1133">Transmembrane helix</keyword>
<dbReference type="SMART" id="SM00034">
    <property type="entry name" value="CLECT"/>
    <property type="match status" value="1"/>
</dbReference>
<feature type="transmembrane region" description="Helical" evidence="2">
    <location>
        <begin position="544"/>
        <end position="565"/>
    </location>
</feature>
<feature type="compositionally biased region" description="Polar residues" evidence="1">
    <location>
        <begin position="619"/>
        <end position="648"/>
    </location>
</feature>
<dbReference type="InterPro" id="IPR016187">
    <property type="entry name" value="CTDL_fold"/>
</dbReference>
<dbReference type="OrthoDB" id="424712at2759"/>
<name>A0A812UBW8_9DINO</name>
<dbReference type="InterPro" id="IPR001304">
    <property type="entry name" value="C-type_lectin-like"/>
</dbReference>
<dbReference type="PANTHER" id="PTHR22803">
    <property type="entry name" value="MANNOSE, PHOSPHOLIPASE, LECTIN RECEPTOR RELATED"/>
    <property type="match status" value="1"/>
</dbReference>
<dbReference type="PROSITE" id="PS50041">
    <property type="entry name" value="C_TYPE_LECTIN_2"/>
    <property type="match status" value="1"/>
</dbReference>
<feature type="transmembrane region" description="Helical" evidence="2">
    <location>
        <begin position="334"/>
        <end position="353"/>
    </location>
</feature>
<comment type="caution">
    <text evidence="4">The sequence shown here is derived from an EMBL/GenBank/DDBJ whole genome shotgun (WGS) entry which is preliminary data.</text>
</comment>
<dbReference type="AlphaFoldDB" id="A0A812UBW8"/>
<feature type="transmembrane region" description="Helical" evidence="2">
    <location>
        <begin position="365"/>
        <end position="384"/>
    </location>
</feature>
<dbReference type="Pfam" id="PF01757">
    <property type="entry name" value="Acyl_transf_3"/>
    <property type="match status" value="1"/>
</dbReference>